<gene>
    <name evidence="1" type="ORF">LCGC14_0252360</name>
</gene>
<proteinExistence type="predicted"/>
<dbReference type="EMBL" id="LAZR01000131">
    <property type="protein sequence ID" value="KKN88164.1"/>
    <property type="molecule type" value="Genomic_DNA"/>
</dbReference>
<organism evidence="1">
    <name type="scientific">marine sediment metagenome</name>
    <dbReference type="NCBI Taxonomy" id="412755"/>
    <lineage>
        <taxon>unclassified sequences</taxon>
        <taxon>metagenomes</taxon>
        <taxon>ecological metagenomes</taxon>
    </lineage>
</organism>
<reference evidence="1" key="1">
    <citation type="journal article" date="2015" name="Nature">
        <title>Complex archaea that bridge the gap between prokaryotes and eukaryotes.</title>
        <authorList>
            <person name="Spang A."/>
            <person name="Saw J.H."/>
            <person name="Jorgensen S.L."/>
            <person name="Zaremba-Niedzwiedzka K."/>
            <person name="Martijn J."/>
            <person name="Lind A.E."/>
            <person name="van Eijk R."/>
            <person name="Schleper C."/>
            <person name="Guy L."/>
            <person name="Ettema T.J."/>
        </authorList>
    </citation>
    <scope>NUCLEOTIDE SEQUENCE</scope>
</reference>
<accession>A0A0F9U963</accession>
<evidence type="ECO:0000313" key="1">
    <source>
        <dbReference type="EMBL" id="KKN88164.1"/>
    </source>
</evidence>
<comment type="caution">
    <text evidence="1">The sequence shown here is derived from an EMBL/GenBank/DDBJ whole genome shotgun (WGS) entry which is preliminary data.</text>
</comment>
<name>A0A0F9U963_9ZZZZ</name>
<dbReference type="AlphaFoldDB" id="A0A0F9U963"/>
<protein>
    <submittedName>
        <fullName evidence="1">Uncharacterized protein</fullName>
    </submittedName>
</protein>
<sequence>MVAQASDWVYLHAVCHPGAGTWLRLGPNGAHVLECKECRQIVTAFRVLSGEAENITHEPGLTYEEAVEPFFAPEVGVVCHNCEAVFTFSPSVQLAVEAGWLQSDSTTWACPSCRSKAILDALPPDYEPGQCRARTKEGWRCKRSAAEGHDMCRLHLRTGGGICGAAHDSDLGLQICRRAAGHKEGCDYEPI</sequence>